<dbReference type="InterPro" id="IPR016087">
    <property type="entry name" value="Chalcone_isomerase"/>
</dbReference>
<gene>
    <name evidence="3" type="ORF">GIB67_025957</name>
</gene>
<accession>A0A7J7L815</accession>
<dbReference type="EMBL" id="JACGCM010002548">
    <property type="protein sequence ID" value="KAF6138795.1"/>
    <property type="molecule type" value="Genomic_DNA"/>
</dbReference>
<dbReference type="PANTHER" id="PTHR47284">
    <property type="entry name" value="FATTY-ACID-BINDING PROTEIN 2"/>
    <property type="match status" value="1"/>
</dbReference>
<evidence type="ECO:0000256" key="1">
    <source>
        <dbReference type="ARBA" id="ARBA00007166"/>
    </source>
</evidence>
<feature type="domain" description="Chalcone isomerase" evidence="2">
    <location>
        <begin position="213"/>
        <end position="386"/>
    </location>
</feature>
<dbReference type="GO" id="GO:0016872">
    <property type="term" value="F:intramolecular lyase activity"/>
    <property type="evidence" value="ECO:0007669"/>
    <property type="project" value="InterPro"/>
</dbReference>
<proteinExistence type="inferred from homology"/>
<evidence type="ECO:0000259" key="2">
    <source>
        <dbReference type="Pfam" id="PF16035"/>
    </source>
</evidence>
<organism evidence="3 4">
    <name type="scientific">Kingdonia uniflora</name>
    <dbReference type="NCBI Taxonomy" id="39325"/>
    <lineage>
        <taxon>Eukaryota</taxon>
        <taxon>Viridiplantae</taxon>
        <taxon>Streptophyta</taxon>
        <taxon>Embryophyta</taxon>
        <taxon>Tracheophyta</taxon>
        <taxon>Spermatophyta</taxon>
        <taxon>Magnoliopsida</taxon>
        <taxon>Ranunculales</taxon>
        <taxon>Circaeasteraceae</taxon>
        <taxon>Kingdonia</taxon>
    </lineage>
</organism>
<keyword evidence="4" id="KW-1185">Reference proteome</keyword>
<dbReference type="GO" id="GO:0009570">
    <property type="term" value="C:chloroplast stroma"/>
    <property type="evidence" value="ECO:0007669"/>
    <property type="project" value="TreeGrafter"/>
</dbReference>
<dbReference type="AlphaFoldDB" id="A0A7J7L815"/>
<name>A0A7J7L815_9MAGN</name>
<dbReference type="Gene3D" id="1.10.890.20">
    <property type="match status" value="1"/>
</dbReference>
<dbReference type="Pfam" id="PF16035">
    <property type="entry name" value="Chalcone_2"/>
    <property type="match status" value="1"/>
</dbReference>
<protein>
    <recommendedName>
        <fullName evidence="2">Chalcone isomerase domain-containing protein</fullName>
    </recommendedName>
</protein>
<sequence>MRSNFSFERSFRNKWHFFMDHNGGSFSYVLPREPIVSNSSGEVSLFVDNSFDFREAVNCISKAAGAFLLWLKLGKSSSCSHNLLGLHHLGFMKSSAEFSPSVIFCKNARSTLRKLWKEVEQLQSFSVLSLAAGFVSPFDNLSTKVLAVPPENTDVQYDQPRCACEHRGSAGRSFPEISWTRQATEPSTGITFPGVLDNIFDEENNNSSFASEVLVGTGSRSMKVIKIKSFSVYAFGLYVHPDSICEKLGPKYASVPVNELNNRPDFYEDLLREDIHMTVRLVVNCNGLKINTVRDAFEKSLRSRLLKMNPNTDYYCLRTFDSYFAQDISLPVGTSISFRQTADGKLITEINGKQIGAVHSKELCKAFFDMYIGDGPVSMQAKEEIARNVGGIMRRC</sequence>
<dbReference type="Proteomes" id="UP000541444">
    <property type="component" value="Unassembled WGS sequence"/>
</dbReference>
<dbReference type="PANTHER" id="PTHR47284:SF3">
    <property type="entry name" value="FATTY-ACID-BINDING PROTEIN 2"/>
    <property type="match status" value="1"/>
</dbReference>
<dbReference type="InterPro" id="IPR016088">
    <property type="entry name" value="Chalcone_isomerase_3-sand"/>
</dbReference>
<evidence type="ECO:0000313" key="3">
    <source>
        <dbReference type="EMBL" id="KAF6138795.1"/>
    </source>
</evidence>
<comment type="similarity">
    <text evidence="1">Belongs to the chalcone isomerase family.</text>
</comment>
<dbReference type="Gene3D" id="3.50.70.10">
    <property type="match status" value="1"/>
</dbReference>
<reference evidence="3 4" key="1">
    <citation type="journal article" date="2020" name="IScience">
        <title>Genome Sequencing of the Endangered Kingdonia uniflora (Circaeasteraceae, Ranunculales) Reveals Potential Mechanisms of Evolutionary Specialization.</title>
        <authorList>
            <person name="Sun Y."/>
            <person name="Deng T."/>
            <person name="Zhang A."/>
            <person name="Moore M.J."/>
            <person name="Landis J.B."/>
            <person name="Lin N."/>
            <person name="Zhang H."/>
            <person name="Zhang X."/>
            <person name="Huang J."/>
            <person name="Zhang X."/>
            <person name="Sun H."/>
            <person name="Wang H."/>
        </authorList>
    </citation>
    <scope>NUCLEOTIDE SEQUENCE [LARGE SCALE GENOMIC DNA]</scope>
    <source>
        <strain evidence="3">TB1705</strain>
        <tissue evidence="3">Leaf</tissue>
    </source>
</reference>
<comment type="caution">
    <text evidence="3">The sequence shown here is derived from an EMBL/GenBank/DDBJ whole genome shotgun (WGS) entry which is preliminary data.</text>
</comment>
<dbReference type="OrthoDB" id="18193at2759"/>
<evidence type="ECO:0000313" key="4">
    <source>
        <dbReference type="Proteomes" id="UP000541444"/>
    </source>
</evidence>
<dbReference type="InterPro" id="IPR036298">
    <property type="entry name" value="Chalcone_isomerase_sf"/>
</dbReference>
<dbReference type="GO" id="GO:0005504">
    <property type="term" value="F:fatty acid binding"/>
    <property type="evidence" value="ECO:0007669"/>
    <property type="project" value="TreeGrafter"/>
</dbReference>
<dbReference type="SUPFAM" id="SSF54626">
    <property type="entry name" value="Chalcone isomerase"/>
    <property type="match status" value="1"/>
</dbReference>
<dbReference type="InterPro" id="IPR016089">
    <property type="entry name" value="Chalcone_isomerase_bundle_sf"/>
</dbReference>